<dbReference type="InterPro" id="IPR016155">
    <property type="entry name" value="Mopterin_synth/thiamin_S_b"/>
</dbReference>
<feature type="domain" description="TGS" evidence="1">
    <location>
        <begin position="1"/>
        <end position="70"/>
    </location>
</feature>
<evidence type="ECO:0000313" key="3">
    <source>
        <dbReference type="Proteomes" id="UP000199568"/>
    </source>
</evidence>
<dbReference type="Proteomes" id="UP000199568">
    <property type="component" value="Unassembled WGS sequence"/>
</dbReference>
<evidence type="ECO:0000313" key="2">
    <source>
        <dbReference type="EMBL" id="SES95542.1"/>
    </source>
</evidence>
<gene>
    <name evidence="2" type="ORF">SAMN05660297_00997</name>
</gene>
<dbReference type="CDD" id="cd17040">
    <property type="entry name" value="Ubl_MoaD_like"/>
    <property type="match status" value="1"/>
</dbReference>
<dbReference type="STRING" id="426128.SAMN05660297_00997"/>
<dbReference type="InterPro" id="IPR004095">
    <property type="entry name" value="TGS"/>
</dbReference>
<dbReference type="EMBL" id="FOHU01000003">
    <property type="protein sequence ID" value="SES95542.1"/>
    <property type="molecule type" value="Genomic_DNA"/>
</dbReference>
<protein>
    <submittedName>
        <fullName evidence="2">Molybdopterin converting factor, small subunit</fullName>
    </submittedName>
</protein>
<dbReference type="SUPFAM" id="SSF54285">
    <property type="entry name" value="MoaD/ThiS"/>
    <property type="match status" value="1"/>
</dbReference>
<sequence length="75" mass="8184">MVQIKVKLFATLRENREKELMMDLPQGATPKDIIEALNISEEEAAIVFLNGKSVGLDKVLEDNDTVSIFPPVGGG</sequence>
<evidence type="ECO:0000259" key="1">
    <source>
        <dbReference type="PROSITE" id="PS51880"/>
    </source>
</evidence>
<organism evidence="2 3">
    <name type="scientific">Natronincola peptidivorans</name>
    <dbReference type="NCBI Taxonomy" id="426128"/>
    <lineage>
        <taxon>Bacteria</taxon>
        <taxon>Bacillati</taxon>
        <taxon>Bacillota</taxon>
        <taxon>Clostridia</taxon>
        <taxon>Peptostreptococcales</taxon>
        <taxon>Natronincolaceae</taxon>
        <taxon>Natronincola</taxon>
    </lineage>
</organism>
<dbReference type="PROSITE" id="PS51880">
    <property type="entry name" value="TGS"/>
    <property type="match status" value="1"/>
</dbReference>
<keyword evidence="3" id="KW-1185">Reference proteome</keyword>
<name>A0A1I0AP43_9FIRM</name>
<dbReference type="AlphaFoldDB" id="A0A1I0AP43"/>
<reference evidence="2 3" key="1">
    <citation type="submission" date="2016-10" db="EMBL/GenBank/DDBJ databases">
        <authorList>
            <person name="de Groot N.N."/>
        </authorList>
    </citation>
    <scope>NUCLEOTIDE SEQUENCE [LARGE SCALE GENOMIC DNA]</scope>
    <source>
        <strain evidence="2 3">DSM 18979</strain>
    </source>
</reference>
<dbReference type="Pfam" id="PF02597">
    <property type="entry name" value="ThiS"/>
    <property type="match status" value="1"/>
</dbReference>
<proteinExistence type="predicted"/>
<accession>A0A1I0AP43</accession>
<dbReference type="InterPro" id="IPR003749">
    <property type="entry name" value="ThiS/MoaD-like"/>
</dbReference>
<dbReference type="InterPro" id="IPR012675">
    <property type="entry name" value="Beta-grasp_dom_sf"/>
</dbReference>
<dbReference type="Gene3D" id="3.10.20.30">
    <property type="match status" value="1"/>
</dbReference>